<dbReference type="EMBL" id="GISG01283670">
    <property type="protein sequence ID" value="MBA4679506.1"/>
    <property type="molecule type" value="Transcribed_RNA"/>
</dbReference>
<dbReference type="AlphaFoldDB" id="A0A7C9FFA5"/>
<evidence type="ECO:0000313" key="5">
    <source>
        <dbReference type="EMBL" id="MBA4679508.1"/>
    </source>
</evidence>
<feature type="domain" description="Exocyst complex subunit Exo70 C-terminal" evidence="4">
    <location>
        <begin position="261"/>
        <end position="615"/>
    </location>
</feature>
<comment type="function">
    <text evidence="3">Component of the exocyst complex.</text>
</comment>
<dbReference type="EMBL" id="GISG01283672">
    <property type="protein sequence ID" value="MBA4679508.1"/>
    <property type="molecule type" value="Transcribed_RNA"/>
</dbReference>
<dbReference type="InterPro" id="IPR046364">
    <property type="entry name" value="Exo70_C"/>
</dbReference>
<reference evidence="5" key="1">
    <citation type="journal article" date="2013" name="J. Plant Res.">
        <title>Effect of fungi and light on seed germination of three Opuntia species from semiarid lands of central Mexico.</title>
        <authorList>
            <person name="Delgado-Sanchez P."/>
            <person name="Jimenez-Bremont J.F."/>
            <person name="Guerrero-Gonzalez Mde L."/>
            <person name="Flores J."/>
        </authorList>
    </citation>
    <scope>NUCLEOTIDE SEQUENCE</scope>
    <source>
        <tissue evidence="5">Cladode</tissue>
    </source>
</reference>
<dbReference type="Gene3D" id="1.20.1280.170">
    <property type="entry name" value="Exocyst complex component Exo70"/>
    <property type="match status" value="1"/>
</dbReference>
<dbReference type="Pfam" id="PF20669">
    <property type="entry name" value="Exo70_N"/>
    <property type="match status" value="1"/>
</dbReference>
<protein>
    <recommendedName>
        <fullName evidence="3">Exocyst subunit Exo70 family protein</fullName>
    </recommendedName>
</protein>
<name>A0A7C9FFA5_OPUST</name>
<dbReference type="Pfam" id="PF03081">
    <property type="entry name" value="Exo70_C"/>
    <property type="match status" value="1"/>
</dbReference>
<proteinExistence type="inferred from homology"/>
<dbReference type="PANTHER" id="PTHR12542">
    <property type="entry name" value="EXOCYST COMPLEX PROTEIN EXO70"/>
    <property type="match status" value="1"/>
</dbReference>
<dbReference type="SUPFAM" id="SSF74788">
    <property type="entry name" value="Cullin repeat-like"/>
    <property type="match status" value="1"/>
</dbReference>
<evidence type="ECO:0000259" key="4">
    <source>
        <dbReference type="Pfam" id="PF03081"/>
    </source>
</evidence>
<evidence type="ECO:0000256" key="2">
    <source>
        <dbReference type="ARBA" id="ARBA00022448"/>
    </source>
</evidence>
<dbReference type="GO" id="GO:0005546">
    <property type="term" value="F:phosphatidylinositol-4,5-bisphosphate binding"/>
    <property type="evidence" value="ECO:0007669"/>
    <property type="project" value="InterPro"/>
</dbReference>
<evidence type="ECO:0000256" key="3">
    <source>
        <dbReference type="RuleBase" id="RU365026"/>
    </source>
</evidence>
<sequence length="631" mass="71499">MGDVGMIPSLSHNRQESLLAAHNLLKELEANESLTDEMKRVLADIDSKLSAMNLISESGPSGPVQTPSREAEFNEAKTRLKSAEEKIMIWEANQSIICESGQETASEYIQAVEDVWGLVEWFRGLCSEGNEIANEIVSQGDAILQAAMSRLEEELEYILVHKRQSYQPTVVEDDGSSERSDDTTHEPGEIVFDLVDPDVVPFLKLIKKTMFGANHDQEFFAAYIRTEKAALEDCLIGLGMETLSIEELLKVEWTALDSKIKTWVQVMKTAVQVYLRAEKWLCDEIFGDSHNAASVCFVNTAKSSMTCLLTFGHAMALGPHTPEKLFNLLDMYEVLVDLRGEVNSLFSGEDSLYVRAEFKEVLEMLGDCARATFLRFGDVILSDPSTDPFPGGGVHPLSSYVMNYIIVYLPDYCKTLNSLLQEKGKDANLNTNQAITENSKCTLGCHLRSIATNLNSNLEKKSLLYKDVALQHVFLMNNIHYIQQKVTGSELRGLFGDEWIRMQMVRYQQHATSYVRTTWSSVVASLRDEGLPSGSGSGLRNILRERIRVFSVAFEEVYRSQTGWIIRDEQLKEELRISISQRVILAYQSFIGRHNKYDIEKFIKYDSDELEDLLRDFFEGSQKSLHYTRRR</sequence>
<reference evidence="5" key="2">
    <citation type="submission" date="2020-07" db="EMBL/GenBank/DDBJ databases">
        <authorList>
            <person name="Vera ALvarez R."/>
            <person name="Arias-Moreno D.M."/>
            <person name="Jimenez-Jacinto V."/>
            <person name="Jimenez-Bremont J.F."/>
            <person name="Swaminathan K."/>
            <person name="Moose S.P."/>
            <person name="Guerrero-Gonzalez M.L."/>
            <person name="Marino-Ramirez L."/>
            <person name="Landsman D."/>
            <person name="Rodriguez-Kessler M."/>
            <person name="Delgado-Sanchez P."/>
        </authorList>
    </citation>
    <scope>NUCLEOTIDE SEQUENCE</scope>
    <source>
        <tissue evidence="5">Cladode</tissue>
    </source>
</reference>
<evidence type="ECO:0000256" key="1">
    <source>
        <dbReference type="ARBA" id="ARBA00006756"/>
    </source>
</evidence>
<keyword evidence="3" id="KW-0653">Protein transport</keyword>
<keyword evidence="2 3" id="KW-0813">Transport</keyword>
<comment type="similarity">
    <text evidence="1 3">Belongs to the EXO70 family.</text>
</comment>
<dbReference type="PANTHER" id="PTHR12542:SF92">
    <property type="entry name" value="EXOCYST COMPLEX COMPONENT EXO70E2"/>
    <property type="match status" value="1"/>
</dbReference>
<dbReference type="GO" id="GO:0006887">
    <property type="term" value="P:exocytosis"/>
    <property type="evidence" value="ECO:0007669"/>
    <property type="project" value="UniProtKB-KW"/>
</dbReference>
<dbReference type="InterPro" id="IPR004140">
    <property type="entry name" value="Exo70"/>
</dbReference>
<organism evidence="5">
    <name type="scientific">Opuntia streptacantha</name>
    <name type="common">Prickly pear cactus</name>
    <name type="synonym">Opuntia cardona</name>
    <dbReference type="NCBI Taxonomy" id="393608"/>
    <lineage>
        <taxon>Eukaryota</taxon>
        <taxon>Viridiplantae</taxon>
        <taxon>Streptophyta</taxon>
        <taxon>Embryophyta</taxon>
        <taxon>Tracheophyta</taxon>
        <taxon>Spermatophyta</taxon>
        <taxon>Magnoliopsida</taxon>
        <taxon>eudicotyledons</taxon>
        <taxon>Gunneridae</taxon>
        <taxon>Pentapetalae</taxon>
        <taxon>Caryophyllales</taxon>
        <taxon>Cactineae</taxon>
        <taxon>Cactaceae</taxon>
        <taxon>Opuntioideae</taxon>
        <taxon>Opuntia</taxon>
    </lineage>
</organism>
<accession>A0A7C9FFA5</accession>
<dbReference type="GO" id="GO:0015031">
    <property type="term" value="P:protein transport"/>
    <property type="evidence" value="ECO:0007669"/>
    <property type="project" value="UniProtKB-KW"/>
</dbReference>
<keyword evidence="3" id="KW-0268">Exocytosis</keyword>
<dbReference type="GO" id="GO:0000145">
    <property type="term" value="C:exocyst"/>
    <property type="evidence" value="ECO:0007669"/>
    <property type="project" value="InterPro"/>
</dbReference>
<dbReference type="InterPro" id="IPR016159">
    <property type="entry name" value="Cullin_repeat-like_dom_sf"/>
</dbReference>